<dbReference type="InterPro" id="IPR029056">
    <property type="entry name" value="Ribokinase-like"/>
</dbReference>
<keyword evidence="6" id="KW-1185">Reference proteome</keyword>
<evidence type="ECO:0000256" key="2">
    <source>
        <dbReference type="ARBA" id="ARBA00022679"/>
    </source>
</evidence>
<dbReference type="Pfam" id="PF00294">
    <property type="entry name" value="PfkB"/>
    <property type="match status" value="1"/>
</dbReference>
<gene>
    <name evidence="5" type="ORF">ADK38_17595</name>
</gene>
<sequence>MPTAYDLLVIGDASPDVTLGPLTEPLAFGRREQLTDSGALCRDGRSLMSAPGIPVTPNIPVTPTDTVGAGDSFDAGFIAATIRRQPPHQALRIAAGCGALSTRAQGGTAAQAAWDKALTHLSPDGAHTS</sequence>
<evidence type="ECO:0000313" key="6">
    <source>
        <dbReference type="Proteomes" id="UP000037020"/>
    </source>
</evidence>
<dbReference type="PROSITE" id="PS00584">
    <property type="entry name" value="PFKB_KINASES_2"/>
    <property type="match status" value="1"/>
</dbReference>
<evidence type="ECO:0000256" key="1">
    <source>
        <dbReference type="ARBA" id="ARBA00010688"/>
    </source>
</evidence>
<name>A0ABR5J670_9ACTN</name>
<keyword evidence="2" id="KW-0808">Transferase</keyword>
<organism evidence="5 6">
    <name type="scientific">Streptomyces varsoviensis</name>
    <dbReference type="NCBI Taxonomy" id="67373"/>
    <lineage>
        <taxon>Bacteria</taxon>
        <taxon>Bacillati</taxon>
        <taxon>Actinomycetota</taxon>
        <taxon>Actinomycetes</taxon>
        <taxon>Kitasatosporales</taxon>
        <taxon>Streptomycetaceae</taxon>
        <taxon>Streptomyces</taxon>
    </lineage>
</organism>
<dbReference type="InterPro" id="IPR002173">
    <property type="entry name" value="Carboh/pur_kinase_PfkB_CS"/>
</dbReference>
<reference evidence="5 6" key="1">
    <citation type="submission" date="2015-07" db="EMBL/GenBank/DDBJ databases">
        <authorList>
            <person name="Ju K.-S."/>
            <person name="Doroghazi J.R."/>
            <person name="Metcalf W.W."/>
        </authorList>
    </citation>
    <scope>NUCLEOTIDE SEQUENCE [LARGE SCALE GENOMIC DNA]</scope>
    <source>
        <strain evidence="5 6">NRRL B-3589</strain>
    </source>
</reference>
<keyword evidence="3" id="KW-0418">Kinase</keyword>
<evidence type="ECO:0000256" key="3">
    <source>
        <dbReference type="ARBA" id="ARBA00022777"/>
    </source>
</evidence>
<protein>
    <recommendedName>
        <fullName evidence="4">Carbohydrate kinase PfkB domain-containing protein</fullName>
    </recommendedName>
</protein>
<comment type="similarity">
    <text evidence="1">Belongs to the carbohydrate kinase PfkB family.</text>
</comment>
<feature type="domain" description="Carbohydrate kinase PfkB" evidence="4">
    <location>
        <begin position="53"/>
        <end position="109"/>
    </location>
</feature>
<dbReference type="SUPFAM" id="SSF53613">
    <property type="entry name" value="Ribokinase-like"/>
    <property type="match status" value="1"/>
</dbReference>
<evidence type="ECO:0000313" key="5">
    <source>
        <dbReference type="EMBL" id="KOG88824.1"/>
    </source>
</evidence>
<proteinExistence type="inferred from homology"/>
<dbReference type="PANTHER" id="PTHR43320">
    <property type="entry name" value="SUGAR KINASE"/>
    <property type="match status" value="1"/>
</dbReference>
<dbReference type="Gene3D" id="3.40.1190.20">
    <property type="match status" value="1"/>
</dbReference>
<accession>A0ABR5J670</accession>
<dbReference type="RefSeq" id="WP_030889493.1">
    <property type="nucleotide sequence ID" value="NZ_JBIRHZ010000017.1"/>
</dbReference>
<evidence type="ECO:0000259" key="4">
    <source>
        <dbReference type="Pfam" id="PF00294"/>
    </source>
</evidence>
<comment type="caution">
    <text evidence="5">The sequence shown here is derived from an EMBL/GenBank/DDBJ whole genome shotgun (WGS) entry which is preliminary data.</text>
</comment>
<dbReference type="InterPro" id="IPR052700">
    <property type="entry name" value="Carb_kinase_PfkB-like"/>
</dbReference>
<dbReference type="InterPro" id="IPR011611">
    <property type="entry name" value="PfkB_dom"/>
</dbReference>
<dbReference type="EMBL" id="LGUT01001497">
    <property type="protein sequence ID" value="KOG88824.1"/>
    <property type="molecule type" value="Genomic_DNA"/>
</dbReference>
<dbReference type="Proteomes" id="UP000037020">
    <property type="component" value="Unassembled WGS sequence"/>
</dbReference>